<dbReference type="AlphaFoldDB" id="A0A1H3R7I3"/>
<proteinExistence type="predicted"/>
<dbReference type="EMBL" id="FNPH01000007">
    <property type="protein sequence ID" value="SDZ21211.1"/>
    <property type="molecule type" value="Genomic_DNA"/>
</dbReference>
<accession>A0A1H3R7I3</accession>
<name>A0A1H3R7I3_9ACTN</name>
<protein>
    <recommendedName>
        <fullName evidence="3">DUF2716 domain-containing protein</fullName>
    </recommendedName>
</protein>
<evidence type="ECO:0000313" key="2">
    <source>
        <dbReference type="Proteomes" id="UP000242415"/>
    </source>
</evidence>
<dbReference type="Proteomes" id="UP000242415">
    <property type="component" value="Unassembled WGS sequence"/>
</dbReference>
<gene>
    <name evidence="1" type="ORF">SAMN05444365_10789</name>
</gene>
<dbReference type="InterPro" id="IPR020323">
    <property type="entry name" value="DUF2716"/>
</dbReference>
<sequence>MPSVTVDLRPIFAARSHLGFAAGANAVNSLTLLSLVRTLEPDTSLVVLDWQHQMYRFWPHRFACLPDPQWQTEVFPTGDYYIFLTEDMSTGTFGHPWEKTLCVFGEPLVSSLVPLLTSWPPTKRSNQ</sequence>
<dbReference type="Pfam" id="PF10898">
    <property type="entry name" value="DUF2716"/>
    <property type="match status" value="1"/>
</dbReference>
<evidence type="ECO:0000313" key="1">
    <source>
        <dbReference type="EMBL" id="SDZ21211.1"/>
    </source>
</evidence>
<organism evidence="1 2">
    <name type="scientific">Micromonospora pattaloongensis</name>
    <dbReference type="NCBI Taxonomy" id="405436"/>
    <lineage>
        <taxon>Bacteria</taxon>
        <taxon>Bacillati</taxon>
        <taxon>Actinomycetota</taxon>
        <taxon>Actinomycetes</taxon>
        <taxon>Micromonosporales</taxon>
        <taxon>Micromonosporaceae</taxon>
        <taxon>Micromonospora</taxon>
    </lineage>
</organism>
<reference evidence="2" key="1">
    <citation type="submission" date="2016-10" db="EMBL/GenBank/DDBJ databases">
        <authorList>
            <person name="Varghese N."/>
            <person name="Submissions S."/>
        </authorList>
    </citation>
    <scope>NUCLEOTIDE SEQUENCE [LARGE SCALE GENOMIC DNA]</scope>
    <source>
        <strain evidence="2">DSM 45245</strain>
    </source>
</reference>
<evidence type="ECO:0008006" key="3">
    <source>
        <dbReference type="Google" id="ProtNLM"/>
    </source>
</evidence>
<keyword evidence="2" id="KW-1185">Reference proteome</keyword>